<feature type="transmembrane region" description="Helical" evidence="1">
    <location>
        <begin position="367"/>
        <end position="386"/>
    </location>
</feature>
<name>A0ABP0HRT8_9DINO</name>
<keyword evidence="1" id="KW-0472">Membrane</keyword>
<evidence type="ECO:0000259" key="2">
    <source>
        <dbReference type="Pfam" id="PF07699"/>
    </source>
</evidence>
<evidence type="ECO:0000256" key="1">
    <source>
        <dbReference type="SAM" id="Phobius"/>
    </source>
</evidence>
<dbReference type="Pfam" id="PF07699">
    <property type="entry name" value="Ephrin_rec_like"/>
    <property type="match status" value="1"/>
</dbReference>
<comment type="caution">
    <text evidence="3">The sequence shown here is derived from an EMBL/GenBank/DDBJ whole genome shotgun (WGS) entry which is preliminary data.</text>
</comment>
<reference evidence="3 4" key="1">
    <citation type="submission" date="2024-02" db="EMBL/GenBank/DDBJ databases">
        <authorList>
            <person name="Chen Y."/>
            <person name="Shah S."/>
            <person name="Dougan E. K."/>
            <person name="Thang M."/>
            <person name="Chan C."/>
        </authorList>
    </citation>
    <scope>NUCLEOTIDE SEQUENCE [LARGE SCALE GENOMIC DNA]</scope>
</reference>
<dbReference type="EMBL" id="CAXAMN010001066">
    <property type="protein sequence ID" value="CAK8992124.1"/>
    <property type="molecule type" value="Genomic_DNA"/>
</dbReference>
<organism evidence="3 4">
    <name type="scientific">Durusdinium trenchii</name>
    <dbReference type="NCBI Taxonomy" id="1381693"/>
    <lineage>
        <taxon>Eukaryota</taxon>
        <taxon>Sar</taxon>
        <taxon>Alveolata</taxon>
        <taxon>Dinophyceae</taxon>
        <taxon>Suessiales</taxon>
        <taxon>Symbiodiniaceae</taxon>
        <taxon>Durusdinium</taxon>
    </lineage>
</organism>
<keyword evidence="1" id="KW-0812">Transmembrane</keyword>
<evidence type="ECO:0000313" key="3">
    <source>
        <dbReference type="EMBL" id="CAK8992124.1"/>
    </source>
</evidence>
<dbReference type="InterPro" id="IPR011641">
    <property type="entry name" value="Tyr-kin_ephrin_A/B_rcpt-like"/>
</dbReference>
<feature type="domain" description="Tyrosine-protein kinase ephrin type A/B receptor-like" evidence="2">
    <location>
        <begin position="214"/>
        <end position="258"/>
    </location>
</feature>
<proteinExistence type="predicted"/>
<dbReference type="Gene3D" id="2.10.50.10">
    <property type="entry name" value="Tumor Necrosis Factor Receptor, subunit A, domain 2"/>
    <property type="match status" value="1"/>
</dbReference>
<dbReference type="InterPro" id="IPR009030">
    <property type="entry name" value="Growth_fac_rcpt_cys_sf"/>
</dbReference>
<dbReference type="Gene3D" id="3.40.190.10">
    <property type="entry name" value="Periplasmic binding protein-like II"/>
    <property type="match status" value="1"/>
</dbReference>
<evidence type="ECO:0000313" key="4">
    <source>
        <dbReference type="Proteomes" id="UP001642484"/>
    </source>
</evidence>
<keyword evidence="1" id="KW-1133">Transmembrane helix</keyword>
<dbReference type="PANTHER" id="PTHR46967">
    <property type="entry name" value="INSULIN-LIKE GROWTH FACTOR BINDING PROTEIN,N-TERMINAL"/>
    <property type="match status" value="1"/>
</dbReference>
<dbReference type="PANTHER" id="PTHR46967:SF2">
    <property type="entry name" value="SUSHI, VON WILLEBRAND FACTOR TYPE A, EGF AND PENTRAXIN DOMAIN-CONTAINING PROTEIN 1-LIKE"/>
    <property type="match status" value="1"/>
</dbReference>
<dbReference type="Proteomes" id="UP001642484">
    <property type="component" value="Unassembled WGS sequence"/>
</dbReference>
<protein>
    <recommendedName>
        <fullName evidence="2">Tyrosine-protein kinase ephrin type A/B receptor-like domain-containing protein</fullName>
    </recommendedName>
</protein>
<dbReference type="SMART" id="SM01411">
    <property type="entry name" value="Ephrin_rec_like"/>
    <property type="match status" value="3"/>
</dbReference>
<keyword evidence="4" id="KW-1185">Reference proteome</keyword>
<sequence length="442" mass="48291">MMQWSTAYGIPAAIAISGGWSMFVKHVQSHRALHYWWVPDATFIDMLPEQLQFARHSANEWLAGDKKTGGQGSYVSKMVSNNLQSKAGRVREFVSNINFELPEVQSLLLDVQRSGSSYNVSCKWMRDNRARWSAWKPVETSCYEGFGLVDASGSFVSNRTTAVGCGLCQAGTASEELIDDVGRTFQCKPCPPGYSQPNTYSTQCEPCPKGTSASMYGSTRCTPCNEGDYQPDAAQTSCIPCGASRTTLLLGASSLADCVCQEGKIEKLSTCMECDEQSMHCPRGSTIEKLEAADGTTDLKIPFVKKGFFSNPEEPLDTYRCTAELFCPGGSPGVCFGDRKGLTCGDCADGYYWASNQCEPCGAVSTAWALSVTLALVCIFWLLLYANLELYGKSQCDDVHHCSLGNASGPVPKSRRFEHRCCAVARWLGSDPEFCLTLYLQP</sequence>
<gene>
    <name evidence="3" type="ORF">CCMP2556_LOCUS2738</name>
</gene>
<accession>A0ABP0HRT8</accession>
<dbReference type="SUPFAM" id="SSF57184">
    <property type="entry name" value="Growth factor receptor domain"/>
    <property type="match status" value="1"/>
</dbReference>